<sequence>MEDEKPFTLDPPFEDGKESGGPDPATEVVGSQGGDPITASTSKTSTTVQSTKSGSSTISDATAQRTSLEGLISDSDAPPTDSSSEDDANPKSVSDSGKTKSKSKHIRSFSGSGTWASSMMKKLKGIAAGGKDEFRGRPPERISKTKKESKEKQEWATKRLIEGEPIYKYAGIATTATFWRFILEVPVNPDPTKGMRAHYTINKPKTPVHAGYGEQGQTQLLSTTITFHIAPTGSDMRFAAYSCNGFSEGIDPDNFKGEGFESGFDPVWADLLERHEQRPFHALSSRARPNVLMNDQFYRLMKEPELQEYVKLKTSEDKIRYPLTESIIPMVNMLDDHDLIDGFGSYPEPLQRSAFFKQYGVFTIVERIGANLIPIVLALEDTFGSSYSSNLWWILLMEP</sequence>
<dbReference type="EMBL" id="CAJVPT010026685">
    <property type="protein sequence ID" value="CAG8680426.1"/>
    <property type="molecule type" value="Genomic_DNA"/>
</dbReference>
<protein>
    <submittedName>
        <fullName evidence="1">7311_t:CDS:1</fullName>
    </submittedName>
</protein>
<name>A0ACA9P2K2_9GLOM</name>
<comment type="caution">
    <text evidence="1">The sequence shown here is derived from an EMBL/GenBank/DDBJ whole genome shotgun (WGS) entry which is preliminary data.</text>
</comment>
<reference evidence="1" key="1">
    <citation type="submission" date="2021-06" db="EMBL/GenBank/DDBJ databases">
        <authorList>
            <person name="Kallberg Y."/>
            <person name="Tangrot J."/>
            <person name="Rosling A."/>
        </authorList>
    </citation>
    <scope>NUCLEOTIDE SEQUENCE</scope>
    <source>
        <strain evidence="1">CL356</strain>
    </source>
</reference>
<proteinExistence type="predicted"/>
<gene>
    <name evidence="1" type="ORF">ACOLOM_LOCUS9313</name>
</gene>
<evidence type="ECO:0000313" key="1">
    <source>
        <dbReference type="EMBL" id="CAG8680426.1"/>
    </source>
</evidence>
<evidence type="ECO:0000313" key="2">
    <source>
        <dbReference type="Proteomes" id="UP000789525"/>
    </source>
</evidence>
<keyword evidence="2" id="KW-1185">Reference proteome</keyword>
<dbReference type="Proteomes" id="UP000789525">
    <property type="component" value="Unassembled WGS sequence"/>
</dbReference>
<organism evidence="1 2">
    <name type="scientific">Acaulospora colombiana</name>
    <dbReference type="NCBI Taxonomy" id="27376"/>
    <lineage>
        <taxon>Eukaryota</taxon>
        <taxon>Fungi</taxon>
        <taxon>Fungi incertae sedis</taxon>
        <taxon>Mucoromycota</taxon>
        <taxon>Glomeromycotina</taxon>
        <taxon>Glomeromycetes</taxon>
        <taxon>Diversisporales</taxon>
        <taxon>Acaulosporaceae</taxon>
        <taxon>Acaulospora</taxon>
    </lineage>
</organism>
<accession>A0ACA9P2K2</accession>